<organism evidence="1 2">
    <name type="scientific">Rangifer tarandus platyrhynchus</name>
    <name type="common">Svalbard reindeer</name>
    <dbReference type="NCBI Taxonomy" id="3082113"/>
    <lineage>
        <taxon>Eukaryota</taxon>
        <taxon>Metazoa</taxon>
        <taxon>Chordata</taxon>
        <taxon>Craniata</taxon>
        <taxon>Vertebrata</taxon>
        <taxon>Euteleostomi</taxon>
        <taxon>Mammalia</taxon>
        <taxon>Eutheria</taxon>
        <taxon>Laurasiatheria</taxon>
        <taxon>Artiodactyla</taxon>
        <taxon>Ruminantia</taxon>
        <taxon>Pecora</taxon>
        <taxon>Cervidae</taxon>
        <taxon>Odocoileinae</taxon>
        <taxon>Rangifer</taxon>
    </lineage>
</organism>
<proteinExistence type="predicted"/>
<accession>A0ACB0DTC5</accession>
<dbReference type="Proteomes" id="UP001162501">
    <property type="component" value="Chromosome 1"/>
</dbReference>
<sequence>MQPVTARRRRRTGKRPGLGRRGDQPTPPPTRPQLLLTPSRGDKVGEVVVAQGDEEAGLRPGDRPTPLAAAEETLCPSARGDGSTQPPEEAVGRQARAPRE</sequence>
<protein>
    <submittedName>
        <fullName evidence="1">Uncharacterized protein</fullName>
    </submittedName>
</protein>
<gene>
    <name evidence="1" type="ORF">MRATA1EN3_LOCUS2745</name>
</gene>
<evidence type="ECO:0000313" key="2">
    <source>
        <dbReference type="Proteomes" id="UP001162501"/>
    </source>
</evidence>
<dbReference type="EMBL" id="OX596085">
    <property type="protein sequence ID" value="CAI9691532.1"/>
    <property type="molecule type" value="Genomic_DNA"/>
</dbReference>
<evidence type="ECO:0000313" key="1">
    <source>
        <dbReference type="EMBL" id="CAI9691532.1"/>
    </source>
</evidence>
<name>A0ACB0DTC5_RANTA</name>
<reference evidence="1" key="1">
    <citation type="submission" date="2023-05" db="EMBL/GenBank/DDBJ databases">
        <authorList>
            <consortium name="ELIXIR-Norway"/>
        </authorList>
    </citation>
    <scope>NUCLEOTIDE SEQUENCE</scope>
</reference>